<dbReference type="EMBL" id="KF356198">
    <property type="protein sequence ID" value="AGR48534.1"/>
    <property type="molecule type" value="Genomic_DNA"/>
</dbReference>
<proteinExistence type="predicted"/>
<sequence length="109" mass="12845">MRYVPNSLRHVRPTHSLAYFANEMQQFCYKMYHFVNRHTKTMKNLMTDRAKRSLGKEPTTPTAANYIDGVMWKMLGSLLLMGLCQYCDVSHPKVRAYNNTYQTYPTNQQ</sequence>
<dbReference type="GeneID" id="19686298"/>
<gene>
    <name evidence="1" type="ORF">A4L_07</name>
</gene>
<name>A0A059PY20_9CAUD</name>
<organism evidence="1 2">
    <name type="scientific">Anabaena phage A-4L</name>
    <dbReference type="NCBI Taxonomy" id="1357732"/>
    <lineage>
        <taxon>Viruses</taxon>
        <taxon>Duplodnaviria</taxon>
        <taxon>Heunggongvirae</taxon>
        <taxon>Uroviricota</taxon>
        <taxon>Caudoviricetes</taxon>
        <taxon>Saffermanviridae</taxon>
        <taxon>Kozyakovvirus</taxon>
        <taxon>Kozyakovvirus A4L</taxon>
    </lineage>
</organism>
<dbReference type="RefSeq" id="YP_009042777.1">
    <property type="nucleotide sequence ID" value="NC_024358.1"/>
</dbReference>
<accession>A0A059PY20</accession>
<evidence type="ECO:0000313" key="1">
    <source>
        <dbReference type="EMBL" id="AGR48534.1"/>
    </source>
</evidence>
<reference evidence="1 2" key="1">
    <citation type="journal article" date="2015" name="Virus Res.">
        <title>Unraveling the genome structure of cyanobacterial podovirus A-4L with long direct terminal repeats.</title>
        <authorList>
            <person name="Ou T."/>
            <person name="Liao X.Y."/>
            <person name="Gao X.C."/>
            <person name="Xu X.D."/>
            <person name="Zhang Q.Y."/>
        </authorList>
    </citation>
    <scope>NUCLEOTIDE SEQUENCE [LARGE SCALE GENOMIC DNA]</scope>
</reference>
<dbReference type="Proteomes" id="UP000027000">
    <property type="component" value="Segment"/>
</dbReference>
<keyword evidence="2" id="KW-1185">Reference proteome</keyword>
<protein>
    <submittedName>
        <fullName evidence="1">Uncharacterized protein</fullName>
    </submittedName>
</protein>
<evidence type="ECO:0000313" key="2">
    <source>
        <dbReference type="Proteomes" id="UP000027000"/>
    </source>
</evidence>
<dbReference type="KEGG" id="vg:19686298"/>